<comment type="caution">
    <text evidence="2">The sequence shown here is derived from an EMBL/GenBank/DDBJ whole genome shotgun (WGS) entry which is preliminary data.</text>
</comment>
<feature type="region of interest" description="Disordered" evidence="1">
    <location>
        <begin position="1"/>
        <end position="56"/>
    </location>
</feature>
<feature type="compositionally biased region" description="Polar residues" evidence="1">
    <location>
        <begin position="21"/>
        <end position="32"/>
    </location>
</feature>
<name>A0A9X9LXQ9_GULGU</name>
<proteinExistence type="predicted"/>
<keyword evidence="3" id="KW-1185">Reference proteome</keyword>
<feature type="compositionally biased region" description="Polar residues" evidence="1">
    <location>
        <begin position="45"/>
        <end position="56"/>
    </location>
</feature>
<dbReference type="AlphaFoldDB" id="A0A9X9LXQ9"/>
<accession>A0A9X9LXQ9</accession>
<evidence type="ECO:0000313" key="3">
    <source>
        <dbReference type="Proteomes" id="UP000269945"/>
    </source>
</evidence>
<dbReference type="Proteomes" id="UP000269945">
    <property type="component" value="Unassembled WGS sequence"/>
</dbReference>
<feature type="non-terminal residue" evidence="2">
    <location>
        <position position="109"/>
    </location>
</feature>
<gene>
    <name evidence="2" type="ORF">BN2614_LOCUS1</name>
</gene>
<sequence>MPRTENKVHIEGRQCEGTGRTPATKQGTSKTVSKPLESRRECRTELSSQFSEGTNPSLTLISDFDSQSAETLHSVVNQAIGSTRSCAVDHSVHAHEHFPISLVHSTLQQ</sequence>
<reference evidence="2 3" key="1">
    <citation type="submission" date="2018-10" db="EMBL/GenBank/DDBJ databases">
        <authorList>
            <person name="Ekblom R."/>
            <person name="Jareborg N."/>
        </authorList>
    </citation>
    <scope>NUCLEOTIDE SEQUENCE [LARGE SCALE GENOMIC DNA]</scope>
    <source>
        <tissue evidence="2">Muscle</tissue>
    </source>
</reference>
<evidence type="ECO:0000313" key="2">
    <source>
        <dbReference type="EMBL" id="VCW99083.1"/>
    </source>
</evidence>
<organism evidence="2 3">
    <name type="scientific">Gulo gulo</name>
    <name type="common">Wolverine</name>
    <name type="synonym">Gluton</name>
    <dbReference type="NCBI Taxonomy" id="48420"/>
    <lineage>
        <taxon>Eukaryota</taxon>
        <taxon>Metazoa</taxon>
        <taxon>Chordata</taxon>
        <taxon>Craniata</taxon>
        <taxon>Vertebrata</taxon>
        <taxon>Euteleostomi</taxon>
        <taxon>Mammalia</taxon>
        <taxon>Eutheria</taxon>
        <taxon>Laurasiatheria</taxon>
        <taxon>Carnivora</taxon>
        <taxon>Caniformia</taxon>
        <taxon>Musteloidea</taxon>
        <taxon>Mustelidae</taxon>
        <taxon>Guloninae</taxon>
        <taxon>Gulo</taxon>
    </lineage>
</organism>
<feature type="compositionally biased region" description="Basic and acidic residues" evidence="1">
    <location>
        <begin position="1"/>
        <end position="14"/>
    </location>
</feature>
<evidence type="ECO:0000256" key="1">
    <source>
        <dbReference type="SAM" id="MobiDB-lite"/>
    </source>
</evidence>
<dbReference type="EMBL" id="CYRY02027507">
    <property type="protein sequence ID" value="VCW99083.1"/>
    <property type="molecule type" value="Genomic_DNA"/>
</dbReference>
<protein>
    <submittedName>
        <fullName evidence="2">Uncharacterized protein</fullName>
    </submittedName>
</protein>